<reference evidence="1 2" key="1">
    <citation type="journal article" date="2021" name="Appl. Environ. Microbiol.">
        <title>Genetic linkage and physical mapping for an oyster mushroom Pleurotus cornucopiae and QTL analysis for the trait cap color.</title>
        <authorList>
            <person name="Zhang Y."/>
            <person name="Gao W."/>
            <person name="Sonnenberg A."/>
            <person name="Chen Q."/>
            <person name="Zhang J."/>
            <person name="Huang C."/>
        </authorList>
    </citation>
    <scope>NUCLEOTIDE SEQUENCE [LARGE SCALE GENOMIC DNA]</scope>
    <source>
        <strain evidence="1">CCMSSC00406</strain>
    </source>
</reference>
<dbReference type="Proteomes" id="UP000824881">
    <property type="component" value="Unassembled WGS sequence"/>
</dbReference>
<gene>
    <name evidence="1" type="ORF">CCMSSC00406_0007972</name>
</gene>
<organism evidence="1 2">
    <name type="scientific">Pleurotus cornucopiae</name>
    <name type="common">Cornucopia mushroom</name>
    <dbReference type="NCBI Taxonomy" id="5321"/>
    <lineage>
        <taxon>Eukaryota</taxon>
        <taxon>Fungi</taxon>
        <taxon>Dikarya</taxon>
        <taxon>Basidiomycota</taxon>
        <taxon>Agaricomycotina</taxon>
        <taxon>Agaricomycetes</taxon>
        <taxon>Agaricomycetidae</taxon>
        <taxon>Agaricales</taxon>
        <taxon>Pleurotineae</taxon>
        <taxon>Pleurotaceae</taxon>
        <taxon>Pleurotus</taxon>
    </lineage>
</organism>
<evidence type="ECO:0000313" key="1">
    <source>
        <dbReference type="EMBL" id="KAG9218427.1"/>
    </source>
</evidence>
<proteinExistence type="predicted"/>
<comment type="caution">
    <text evidence="1">The sequence shown here is derived from an EMBL/GenBank/DDBJ whole genome shotgun (WGS) entry which is preliminary data.</text>
</comment>
<keyword evidence="2" id="KW-1185">Reference proteome</keyword>
<dbReference type="EMBL" id="WQMT02000010">
    <property type="protein sequence ID" value="KAG9218427.1"/>
    <property type="molecule type" value="Genomic_DNA"/>
</dbReference>
<name>A0ACB7IJM5_PLECO</name>
<accession>A0ACB7IJM5</accession>
<protein>
    <submittedName>
        <fullName evidence="1">Uncharacterized protein</fullName>
    </submittedName>
</protein>
<evidence type="ECO:0000313" key="2">
    <source>
        <dbReference type="Proteomes" id="UP000824881"/>
    </source>
</evidence>
<sequence length="229" mass="26408">MVSTIPELIEYQWSETCLCLSSIVILVYEYTITLDLEVSLIWFYHSSWSWTSALFMVNRYLPFIVIPNFLWLIITIRTWAVWEMKRKVAIVVAIFFLALWTPSFIVMWRYLESIKLGPTPYPGYYGCSVTSSSQIMSAIWALLMTYETSIVVLMVYRGSLGYHKDGNTALFNAVYRDGIIYYLYVFVVSLVNVIVIASRPRYILLLASDDQPKSKMATVADFPVLSPAF</sequence>